<dbReference type="Proteomes" id="UP001058003">
    <property type="component" value="Chromosome"/>
</dbReference>
<comment type="subcellular location">
    <subcellularLocation>
        <location evidence="1">Cell membrane</location>
        <topology evidence="1">Multi-pass membrane protein</topology>
    </subcellularLocation>
</comment>
<feature type="transmembrane region" description="Helical" evidence="7">
    <location>
        <begin position="28"/>
        <end position="46"/>
    </location>
</feature>
<keyword evidence="6 7" id="KW-0472">Membrane</keyword>
<dbReference type="InterPro" id="IPR050545">
    <property type="entry name" value="Mycobact_MmpL"/>
</dbReference>
<dbReference type="KEGG" id="daur:Daura_30785"/>
<feature type="transmembrane region" description="Helical" evidence="7">
    <location>
        <begin position="279"/>
        <end position="303"/>
    </location>
</feature>
<keyword evidence="4 7" id="KW-0812">Transmembrane</keyword>
<protein>
    <submittedName>
        <fullName evidence="9">MMPL family transporter</fullName>
    </submittedName>
</protein>
<dbReference type="PANTHER" id="PTHR33406">
    <property type="entry name" value="MEMBRANE PROTEIN MJ1562-RELATED"/>
    <property type="match status" value="1"/>
</dbReference>
<evidence type="ECO:0000256" key="7">
    <source>
        <dbReference type="SAM" id="Phobius"/>
    </source>
</evidence>
<dbReference type="PANTHER" id="PTHR33406:SF11">
    <property type="entry name" value="MEMBRANE PROTEIN SCO6666-RELATED"/>
    <property type="match status" value="1"/>
</dbReference>
<keyword evidence="10" id="KW-1185">Reference proteome</keyword>
<evidence type="ECO:0000256" key="3">
    <source>
        <dbReference type="ARBA" id="ARBA00022475"/>
    </source>
</evidence>
<keyword evidence="3" id="KW-1003">Cell membrane</keyword>
<dbReference type="OrthoDB" id="7051771at2"/>
<evidence type="ECO:0000256" key="6">
    <source>
        <dbReference type="ARBA" id="ARBA00023136"/>
    </source>
</evidence>
<feature type="transmembrane region" description="Helical" evidence="7">
    <location>
        <begin position="315"/>
        <end position="339"/>
    </location>
</feature>
<dbReference type="RefSeq" id="WP_052387908.1">
    <property type="nucleotide sequence ID" value="NZ_CP073767.1"/>
</dbReference>
<evidence type="ECO:0000313" key="10">
    <source>
        <dbReference type="Proteomes" id="UP001058003"/>
    </source>
</evidence>
<sequence>MTAIEHGVLYRLLGRLGRACATRPRSVLAAWLVLIAGLAAAVALNGRPTDNDVTLPGSDAQVARDLLERADPGTRDANAQLVLHAGSGRLDDPARADVLAGVAARIGGIAHVVQVLPPSAERGSLSADGRTGYLTLTFDVPPRSLDRPVADAVLAAAAPARDAGIDTVPGGALAAAADRTGSRTSELLGLAAAVIVLLFAFGGLVAAALPIVTALLTLAGALSVIGLAGHLTGIPAVAATLATMVGLGVGIDYALFLITRHRQQLADGVPVADAVAHSVASSGSAVLFAGGTVVIALGGLAVAEVPLLATLAWTTGIAVGFAVAGAVTLLPAMLAVLGGRIDALRVARRRGGAGRSGWGRLAGAVSRRPWRCALLTTALLGALAYPALDLSLGQIDAGSNPPGSAARQSFDLLAGGFGPGVNGPLTVVLPLDPPATGAADPRLAALTDAVRAVPGVAAAGPAALSGGATATVRVTPRTAPGDPRTAQLVTALRAVRVDGTAPHVGGATATRADLADRLSARMPAVIAVVVALSALLLLLAFRAPVVALKAAVMNLVSIGAAYGALTAVFSWGWGVTLLGLDGPVPVESYVPTMLFALLFGLSMDYEVFLLTAVQEVWQRTTDNTASVREGLAATGRVITSAACIMVVVFASFTLHTDPVIKMFGLGMAVAITVDATVVRGLLVPATMALLGPANWWRPTRRRTVVTGS</sequence>
<dbReference type="SUPFAM" id="SSF82866">
    <property type="entry name" value="Multidrug efflux transporter AcrB transmembrane domain"/>
    <property type="match status" value="2"/>
</dbReference>
<dbReference type="GO" id="GO:0005886">
    <property type="term" value="C:plasma membrane"/>
    <property type="evidence" value="ECO:0007669"/>
    <property type="project" value="UniProtKB-SubCell"/>
</dbReference>
<dbReference type="InterPro" id="IPR000731">
    <property type="entry name" value="SSD"/>
</dbReference>
<feature type="transmembrane region" description="Helical" evidence="7">
    <location>
        <begin position="593"/>
        <end position="613"/>
    </location>
</feature>
<feature type="transmembrane region" description="Helical" evidence="7">
    <location>
        <begin position="633"/>
        <end position="654"/>
    </location>
</feature>
<proteinExistence type="inferred from homology"/>
<feature type="transmembrane region" description="Helical" evidence="7">
    <location>
        <begin position="236"/>
        <end position="258"/>
    </location>
</feature>
<comment type="similarity">
    <text evidence="2">Belongs to the resistance-nodulation-cell division (RND) (TC 2.A.6) family. MmpL subfamily.</text>
</comment>
<dbReference type="PROSITE" id="PS50156">
    <property type="entry name" value="SSD"/>
    <property type="match status" value="1"/>
</dbReference>
<evidence type="ECO:0000313" key="9">
    <source>
        <dbReference type="EMBL" id="UWZ51141.1"/>
    </source>
</evidence>
<dbReference type="EMBL" id="CP073767">
    <property type="protein sequence ID" value="UWZ51141.1"/>
    <property type="molecule type" value="Genomic_DNA"/>
</dbReference>
<evidence type="ECO:0000256" key="4">
    <source>
        <dbReference type="ARBA" id="ARBA00022692"/>
    </source>
</evidence>
<feature type="domain" description="SSD" evidence="8">
    <location>
        <begin position="205"/>
        <end position="336"/>
    </location>
</feature>
<gene>
    <name evidence="9" type="ORF">Daura_30785</name>
</gene>
<evidence type="ECO:0000259" key="8">
    <source>
        <dbReference type="PROSITE" id="PS50156"/>
    </source>
</evidence>
<feature type="transmembrane region" description="Helical" evidence="7">
    <location>
        <begin position="370"/>
        <end position="388"/>
    </location>
</feature>
<name>A0A9Q9IA17_9ACTN</name>
<reference evidence="9" key="1">
    <citation type="submission" date="2021-04" db="EMBL/GenBank/DDBJ databases">
        <title>Dactylosporangium aurantiacum NRRL B-8018 full assembly.</title>
        <authorList>
            <person name="Hartkoorn R.C."/>
            <person name="Beaudoing E."/>
            <person name="Hot D."/>
        </authorList>
    </citation>
    <scope>NUCLEOTIDE SEQUENCE</scope>
    <source>
        <strain evidence="9">NRRL B-8018</strain>
    </source>
</reference>
<feature type="transmembrane region" description="Helical" evidence="7">
    <location>
        <begin position="553"/>
        <end position="573"/>
    </location>
</feature>
<dbReference type="Gene3D" id="1.20.1640.10">
    <property type="entry name" value="Multidrug efflux transporter AcrB transmembrane domain"/>
    <property type="match status" value="2"/>
</dbReference>
<keyword evidence="5 7" id="KW-1133">Transmembrane helix</keyword>
<evidence type="ECO:0000256" key="1">
    <source>
        <dbReference type="ARBA" id="ARBA00004651"/>
    </source>
</evidence>
<feature type="transmembrane region" description="Helical" evidence="7">
    <location>
        <begin position="666"/>
        <end position="691"/>
    </location>
</feature>
<feature type="transmembrane region" description="Helical" evidence="7">
    <location>
        <begin position="522"/>
        <end position="541"/>
    </location>
</feature>
<evidence type="ECO:0000256" key="5">
    <source>
        <dbReference type="ARBA" id="ARBA00022989"/>
    </source>
</evidence>
<accession>A0A9Q9IA17</accession>
<dbReference type="AlphaFoldDB" id="A0A9Q9IA17"/>
<feature type="transmembrane region" description="Helical" evidence="7">
    <location>
        <begin position="187"/>
        <end position="216"/>
    </location>
</feature>
<evidence type="ECO:0000256" key="2">
    <source>
        <dbReference type="ARBA" id="ARBA00010157"/>
    </source>
</evidence>
<organism evidence="9 10">
    <name type="scientific">Dactylosporangium aurantiacum</name>
    <dbReference type="NCBI Taxonomy" id="35754"/>
    <lineage>
        <taxon>Bacteria</taxon>
        <taxon>Bacillati</taxon>
        <taxon>Actinomycetota</taxon>
        <taxon>Actinomycetes</taxon>
        <taxon>Micromonosporales</taxon>
        <taxon>Micromonosporaceae</taxon>
        <taxon>Dactylosporangium</taxon>
    </lineage>
</organism>
<dbReference type="InterPro" id="IPR004869">
    <property type="entry name" value="MMPL_dom"/>
</dbReference>
<dbReference type="Pfam" id="PF03176">
    <property type="entry name" value="MMPL"/>
    <property type="match status" value="2"/>
</dbReference>